<dbReference type="RefSeq" id="WP_188122592.1">
    <property type="nucleotide sequence ID" value="NZ_BOMP01000158.1"/>
</dbReference>
<dbReference type="SUPFAM" id="SSF46785">
    <property type="entry name" value="Winged helix' DNA-binding domain"/>
    <property type="match status" value="1"/>
</dbReference>
<dbReference type="InterPro" id="IPR011711">
    <property type="entry name" value="GntR_C"/>
</dbReference>
<gene>
    <name evidence="5" type="ORF">BJ964_004575</name>
</gene>
<dbReference type="AlphaFoldDB" id="A0A7W7HH07"/>
<dbReference type="GO" id="GO:0003677">
    <property type="term" value="F:DNA binding"/>
    <property type="evidence" value="ECO:0007669"/>
    <property type="project" value="UniProtKB-KW"/>
</dbReference>
<dbReference type="Gene3D" id="1.20.120.530">
    <property type="entry name" value="GntR ligand-binding domain-like"/>
    <property type="match status" value="1"/>
</dbReference>
<dbReference type="InterPro" id="IPR036390">
    <property type="entry name" value="WH_DNA-bd_sf"/>
</dbReference>
<dbReference type="PANTHER" id="PTHR43537:SF24">
    <property type="entry name" value="GLUCONATE OPERON TRANSCRIPTIONAL REPRESSOR"/>
    <property type="match status" value="1"/>
</dbReference>
<dbReference type="Pfam" id="PF00392">
    <property type="entry name" value="GntR"/>
    <property type="match status" value="1"/>
</dbReference>
<dbReference type="SMART" id="SM00895">
    <property type="entry name" value="FCD"/>
    <property type="match status" value="1"/>
</dbReference>
<dbReference type="EMBL" id="JACHNC010000001">
    <property type="protein sequence ID" value="MBB4750414.1"/>
    <property type="molecule type" value="Genomic_DNA"/>
</dbReference>
<reference evidence="5 6" key="1">
    <citation type="submission" date="2020-08" db="EMBL/GenBank/DDBJ databases">
        <title>Sequencing the genomes of 1000 actinobacteria strains.</title>
        <authorList>
            <person name="Klenk H.-P."/>
        </authorList>
    </citation>
    <scope>NUCLEOTIDE SEQUENCE [LARGE SCALE GENOMIC DNA]</scope>
    <source>
        <strain evidence="5 6">DSM 43150</strain>
    </source>
</reference>
<dbReference type="InterPro" id="IPR000524">
    <property type="entry name" value="Tscrpt_reg_HTH_GntR"/>
</dbReference>
<dbReference type="CDD" id="cd07377">
    <property type="entry name" value="WHTH_GntR"/>
    <property type="match status" value="1"/>
</dbReference>
<evidence type="ECO:0000256" key="2">
    <source>
        <dbReference type="ARBA" id="ARBA00023125"/>
    </source>
</evidence>
<accession>A0A7W7HH07</accession>
<keyword evidence="2 5" id="KW-0238">DNA-binding</keyword>
<proteinExistence type="predicted"/>
<dbReference type="Pfam" id="PF07729">
    <property type="entry name" value="FCD"/>
    <property type="match status" value="1"/>
</dbReference>
<keyword evidence="3" id="KW-0804">Transcription</keyword>
<dbReference type="PANTHER" id="PTHR43537">
    <property type="entry name" value="TRANSCRIPTIONAL REGULATOR, GNTR FAMILY"/>
    <property type="match status" value="1"/>
</dbReference>
<evidence type="ECO:0000313" key="5">
    <source>
        <dbReference type="EMBL" id="MBB4750414.1"/>
    </source>
</evidence>
<dbReference type="InterPro" id="IPR008920">
    <property type="entry name" value="TF_FadR/GntR_C"/>
</dbReference>
<name>A0A7W7HH07_9ACTN</name>
<keyword evidence="1" id="KW-0805">Transcription regulation</keyword>
<evidence type="ECO:0000256" key="3">
    <source>
        <dbReference type="ARBA" id="ARBA00023163"/>
    </source>
</evidence>
<dbReference type="InterPro" id="IPR036388">
    <property type="entry name" value="WH-like_DNA-bd_sf"/>
</dbReference>
<evidence type="ECO:0000256" key="1">
    <source>
        <dbReference type="ARBA" id="ARBA00023015"/>
    </source>
</evidence>
<organism evidence="5 6">
    <name type="scientific">Actinoplanes lobatus</name>
    <dbReference type="NCBI Taxonomy" id="113568"/>
    <lineage>
        <taxon>Bacteria</taxon>
        <taxon>Bacillati</taxon>
        <taxon>Actinomycetota</taxon>
        <taxon>Actinomycetes</taxon>
        <taxon>Micromonosporales</taxon>
        <taxon>Micromonosporaceae</taxon>
        <taxon>Actinoplanes</taxon>
    </lineage>
</organism>
<evidence type="ECO:0000313" key="6">
    <source>
        <dbReference type="Proteomes" id="UP000590511"/>
    </source>
</evidence>
<comment type="caution">
    <text evidence="5">The sequence shown here is derived from an EMBL/GenBank/DDBJ whole genome shotgun (WGS) entry which is preliminary data.</text>
</comment>
<evidence type="ECO:0000259" key="4">
    <source>
        <dbReference type="PROSITE" id="PS50949"/>
    </source>
</evidence>
<dbReference type="GO" id="GO:0003700">
    <property type="term" value="F:DNA-binding transcription factor activity"/>
    <property type="evidence" value="ECO:0007669"/>
    <property type="project" value="InterPro"/>
</dbReference>
<protein>
    <submittedName>
        <fullName evidence="5">DNA-binding GntR family transcriptional regulator</fullName>
    </submittedName>
</protein>
<dbReference type="SMART" id="SM00345">
    <property type="entry name" value="HTH_GNTR"/>
    <property type="match status" value="1"/>
</dbReference>
<feature type="domain" description="HTH gntR-type" evidence="4">
    <location>
        <begin position="11"/>
        <end position="76"/>
    </location>
</feature>
<dbReference type="Gene3D" id="1.10.10.10">
    <property type="entry name" value="Winged helix-like DNA-binding domain superfamily/Winged helix DNA-binding domain"/>
    <property type="match status" value="1"/>
</dbReference>
<sequence>MSTPPPQSRGGDRAEVVHERLREAILSAELRPNHRLVEKDIADWLEVSRTPVREALFRLVQEGLVIQRKGWVVRDHTPAEILEMIEARAGVEAHAAYLAAQRITEAQLTRMEELIVTMEDDSVSRLRLNELNNVFHDIVTESATNAVVAQLHRRTKINYWNLNQPVVFTPADDEIVNTQHRQLVAALRARDGETASRIARQHVDNTGRIIRDALGLT</sequence>
<dbReference type="Proteomes" id="UP000590511">
    <property type="component" value="Unassembled WGS sequence"/>
</dbReference>
<dbReference type="SUPFAM" id="SSF48008">
    <property type="entry name" value="GntR ligand-binding domain-like"/>
    <property type="match status" value="1"/>
</dbReference>
<dbReference type="PROSITE" id="PS50949">
    <property type="entry name" value="HTH_GNTR"/>
    <property type="match status" value="1"/>
</dbReference>